<gene>
    <name evidence="4" type="ORF">UXQ13_01285</name>
</gene>
<dbReference type="RefSeq" id="WP_336391667.1">
    <property type="nucleotide sequence ID" value="NZ_JBAPLV010000001.1"/>
</dbReference>
<proteinExistence type="predicted"/>
<evidence type="ECO:0000259" key="3">
    <source>
        <dbReference type="SMART" id="SM00481"/>
    </source>
</evidence>
<evidence type="ECO:0000313" key="5">
    <source>
        <dbReference type="Proteomes" id="UP001373496"/>
    </source>
</evidence>
<evidence type="ECO:0000256" key="1">
    <source>
        <dbReference type="SAM" id="MobiDB-lite"/>
    </source>
</evidence>
<organism evidence="4 5">
    <name type="scientific">Klenkia terrae</name>
    <dbReference type="NCBI Taxonomy" id="1052259"/>
    <lineage>
        <taxon>Bacteria</taxon>
        <taxon>Bacillati</taxon>
        <taxon>Actinomycetota</taxon>
        <taxon>Actinomycetes</taxon>
        <taxon>Geodermatophilales</taxon>
        <taxon>Geodermatophilaceae</taxon>
        <taxon>Klenkia</taxon>
    </lineage>
</organism>
<reference evidence="4 5" key="1">
    <citation type="submission" date="2024-03" db="EMBL/GenBank/DDBJ databases">
        <title>Draft genome sequence of Klenkia terrae.</title>
        <authorList>
            <person name="Duangmal K."/>
            <person name="Chantavorakit T."/>
        </authorList>
    </citation>
    <scope>NUCLEOTIDE SEQUENCE [LARGE SCALE GENOMIC DNA]</scope>
    <source>
        <strain evidence="4 5">JCM 17786</strain>
    </source>
</reference>
<dbReference type="InterPro" id="IPR016195">
    <property type="entry name" value="Pol/histidinol_Pase-like"/>
</dbReference>
<keyword evidence="2" id="KW-0812">Transmembrane</keyword>
<dbReference type="InterPro" id="IPR052018">
    <property type="entry name" value="PHP_domain"/>
</dbReference>
<dbReference type="PANTHER" id="PTHR42924:SF11">
    <property type="entry name" value="POLYMERASE_HISTIDINOL PHOSPHATASE N-TERMINAL DOMAIN-CONTAINING PROTEIN"/>
    <property type="match status" value="1"/>
</dbReference>
<evidence type="ECO:0000313" key="4">
    <source>
        <dbReference type="EMBL" id="MEI4277087.1"/>
    </source>
</evidence>
<dbReference type="Gene3D" id="3.20.20.140">
    <property type="entry name" value="Metal-dependent hydrolases"/>
    <property type="match status" value="1"/>
</dbReference>
<name>A0ABU8E0A1_9ACTN</name>
<dbReference type="PROSITE" id="PS51318">
    <property type="entry name" value="TAT"/>
    <property type="match status" value="1"/>
</dbReference>
<dbReference type="InterPro" id="IPR006311">
    <property type="entry name" value="TAT_signal"/>
</dbReference>
<feature type="transmembrane region" description="Helical" evidence="2">
    <location>
        <begin position="54"/>
        <end position="73"/>
    </location>
</feature>
<dbReference type="SMART" id="SM00481">
    <property type="entry name" value="POLIIIAc"/>
    <property type="match status" value="1"/>
</dbReference>
<dbReference type="PANTHER" id="PTHR42924">
    <property type="entry name" value="EXONUCLEASE"/>
    <property type="match status" value="1"/>
</dbReference>
<feature type="region of interest" description="Disordered" evidence="1">
    <location>
        <begin position="1"/>
        <end position="24"/>
    </location>
</feature>
<comment type="caution">
    <text evidence="4">The sequence shown here is derived from an EMBL/GenBank/DDBJ whole genome shotgun (WGS) entry which is preliminary data.</text>
</comment>
<sequence length="574" mass="59962">MTHEHQHDGHSHSHPHDHDHEHPVTDTGAAVDLQIPDAELSPGELGRRSFLRRAGLLGVGAAAAAGMGALGGLGTGTAQARRPGGAGPGAPASLMWLAGDHHIHTQYSPDAQYLVSQQVGQGARYGLDWMVITDHGGAAHQKFDVEVTHADVVAARAQNARTLVFQGVEWNIPAAEHGTVFVAPGDGDVALLKEFEGSYDGSVKGATASNAANEALARDGLAFLGTAVQQGRVADALMLANHPARKGLDSPHEIRGWRDTAPTIAVGMEGAPGHQAAAIPGPGHATNGRGYYDSSPSADSFAAYPRESYLTYGGFDWMTATVGGLWDSLLAEGKPWWITANSDSHQVYQDTFAPGPGVHATTGSRGAPVDTGAPIPSYGDFWPGYYSRTVVGATDFSYGAVMAGIRAGRMYVVHGGLIGGLSAQVTGGGAAPATLGGTTMVNGGNDVELQVDVQLARRPNQHGDVPRLRKVDVVVGSITGAVGDQDSFLAPDTTVTASYEVPANASGTFTIRHRFGRRRRPFYVRLRGSDGNRTAPGLLGAAVDPAGPAVDALGNADPWTDLWFYTNPIFVLPR</sequence>
<evidence type="ECO:0000256" key="2">
    <source>
        <dbReference type="SAM" id="Phobius"/>
    </source>
</evidence>
<dbReference type="SUPFAM" id="SSF89550">
    <property type="entry name" value="PHP domain-like"/>
    <property type="match status" value="1"/>
</dbReference>
<dbReference type="EMBL" id="JBAPLV010000001">
    <property type="protein sequence ID" value="MEI4277087.1"/>
    <property type="molecule type" value="Genomic_DNA"/>
</dbReference>
<accession>A0ABU8E0A1</accession>
<protein>
    <submittedName>
        <fullName evidence="4">PHP domain-containing protein</fullName>
    </submittedName>
</protein>
<dbReference type="InterPro" id="IPR003141">
    <property type="entry name" value="Pol/His_phosphatase_N"/>
</dbReference>
<keyword evidence="2" id="KW-0472">Membrane</keyword>
<dbReference type="Proteomes" id="UP001373496">
    <property type="component" value="Unassembled WGS sequence"/>
</dbReference>
<keyword evidence="2" id="KW-1133">Transmembrane helix</keyword>
<feature type="domain" description="Polymerase/histidinol phosphatase N-terminal" evidence="3">
    <location>
        <begin position="99"/>
        <end position="174"/>
    </location>
</feature>
<keyword evidence="5" id="KW-1185">Reference proteome</keyword>